<dbReference type="Gene3D" id="3.40.50.1100">
    <property type="match status" value="2"/>
</dbReference>
<comment type="similarity">
    <text evidence="2">Belongs to the ACC deaminase/D-cysteine desulfhydrase family.</text>
</comment>
<name>A0A0R1LSW7_9LACO</name>
<dbReference type="PANTHER" id="PTHR43780">
    <property type="entry name" value="1-AMINOCYCLOPROPANE-1-CARBOXYLATE DEAMINASE-RELATED"/>
    <property type="match status" value="1"/>
</dbReference>
<dbReference type="Pfam" id="PF00291">
    <property type="entry name" value="PALP"/>
    <property type="match status" value="1"/>
</dbReference>
<dbReference type="EMBL" id="AZEE01000027">
    <property type="protein sequence ID" value="KRK98846.1"/>
    <property type="molecule type" value="Genomic_DNA"/>
</dbReference>
<keyword evidence="8" id="KW-1185">Reference proteome</keyword>
<dbReference type="PIRSF" id="PIRSF006278">
    <property type="entry name" value="ACCD_DCysDesulf"/>
    <property type="match status" value="1"/>
</dbReference>
<protein>
    <submittedName>
        <fullName evidence="7">D-cysteine desulfhydrase</fullName>
    </submittedName>
</protein>
<evidence type="ECO:0000256" key="5">
    <source>
        <dbReference type="PIRSR" id="PIRSR006278-2"/>
    </source>
</evidence>
<feature type="domain" description="Tryptophan synthase beta chain-like PALP" evidence="6">
    <location>
        <begin position="11"/>
        <end position="325"/>
    </location>
</feature>
<dbReference type="STRING" id="1423776.FD04_GL000587"/>
<evidence type="ECO:0000256" key="2">
    <source>
        <dbReference type="ARBA" id="ARBA00008639"/>
    </source>
</evidence>
<sequence>MTINQLPKVALGFFPTPVHKLQRLSDELGVNLYLKRDDLTGPNLFGGNKIRKLEYLVGDAIAQGADTLITFGATQSNHAMETAVAARQAGLDVILYLETITPNQAGDDRANILVDKVLGATIHYVSMVDRTEAEADAIAMTQAEAEAAELAKQGHKAYIIPVGGATPTGSTGVVLGFKELMDQLPDINVDYVVHGSGTGGTAAGLIAGAKAFSKAGHPTQILSMNVSPKPEEHYQKVVNLANDALHLLGLPQTVSLADTHFDQSYFGEGYEIPSDSATQAIKRLAQAEGILTDPVYTGKALAGLFDYVKTGKIAPGSNVVFWHTGGVSALFAEPAMVGKLY</sequence>
<dbReference type="OrthoDB" id="9801249at2"/>
<dbReference type="PATRIC" id="fig|1423776.4.peg.592"/>
<dbReference type="InterPro" id="IPR036052">
    <property type="entry name" value="TrpB-like_PALP_sf"/>
</dbReference>
<dbReference type="SUPFAM" id="SSF53686">
    <property type="entry name" value="Tryptophan synthase beta subunit-like PLP-dependent enzymes"/>
    <property type="match status" value="1"/>
</dbReference>
<evidence type="ECO:0000256" key="1">
    <source>
        <dbReference type="ARBA" id="ARBA00001933"/>
    </source>
</evidence>
<keyword evidence="3 5" id="KW-0663">Pyridoxal phosphate</keyword>
<evidence type="ECO:0000313" key="8">
    <source>
        <dbReference type="Proteomes" id="UP000051160"/>
    </source>
</evidence>
<comment type="caution">
    <text evidence="7">The sequence shown here is derived from an EMBL/GenBank/DDBJ whole genome shotgun (WGS) entry which is preliminary data.</text>
</comment>
<comment type="cofactor">
    <cofactor evidence="1">
        <name>pyridoxal 5'-phosphate</name>
        <dbReference type="ChEBI" id="CHEBI:597326"/>
    </cofactor>
</comment>
<feature type="modified residue" description="N6-(pyridoxal phosphate)lysine" evidence="5">
    <location>
        <position position="49"/>
    </location>
</feature>
<dbReference type="RefSeq" id="WP_056947383.1">
    <property type="nucleotide sequence ID" value="NZ_AZEE01000027.1"/>
</dbReference>
<accession>A0A0R1LSW7</accession>
<evidence type="ECO:0000256" key="3">
    <source>
        <dbReference type="ARBA" id="ARBA00022898"/>
    </source>
</evidence>
<dbReference type="InterPro" id="IPR027278">
    <property type="entry name" value="ACCD_DCysDesulf"/>
</dbReference>
<feature type="active site" description="Nucleophile" evidence="4">
    <location>
        <position position="76"/>
    </location>
</feature>
<evidence type="ECO:0000256" key="4">
    <source>
        <dbReference type="PIRSR" id="PIRSR006278-1"/>
    </source>
</evidence>
<dbReference type="AlphaFoldDB" id="A0A0R1LSW7"/>
<reference evidence="7 8" key="1">
    <citation type="journal article" date="2015" name="Genome Announc.">
        <title>Expanding the biotechnology potential of lactobacilli through comparative genomics of 213 strains and associated genera.</title>
        <authorList>
            <person name="Sun Z."/>
            <person name="Harris H.M."/>
            <person name="McCann A."/>
            <person name="Guo C."/>
            <person name="Argimon S."/>
            <person name="Zhang W."/>
            <person name="Yang X."/>
            <person name="Jeffery I.B."/>
            <person name="Cooney J.C."/>
            <person name="Kagawa T.F."/>
            <person name="Liu W."/>
            <person name="Song Y."/>
            <person name="Salvetti E."/>
            <person name="Wrobel A."/>
            <person name="Rasinkangas P."/>
            <person name="Parkhill J."/>
            <person name="Rea M.C."/>
            <person name="O'Sullivan O."/>
            <person name="Ritari J."/>
            <person name="Douillard F.P."/>
            <person name="Paul Ross R."/>
            <person name="Yang R."/>
            <person name="Briner A.E."/>
            <person name="Felis G.E."/>
            <person name="de Vos W.M."/>
            <person name="Barrangou R."/>
            <person name="Klaenhammer T.R."/>
            <person name="Caufield P.W."/>
            <person name="Cui Y."/>
            <person name="Zhang H."/>
            <person name="O'Toole P.W."/>
        </authorList>
    </citation>
    <scope>NUCLEOTIDE SEQUENCE [LARGE SCALE GENOMIC DNA]</scope>
    <source>
        <strain evidence="7 8">DSM 19909</strain>
    </source>
</reference>
<gene>
    <name evidence="7" type="ORF">FD04_GL000587</name>
</gene>
<evidence type="ECO:0000313" key="7">
    <source>
        <dbReference type="EMBL" id="KRK98846.1"/>
    </source>
</evidence>
<dbReference type="PANTHER" id="PTHR43780:SF2">
    <property type="entry name" value="1-AMINOCYCLOPROPANE-1-CARBOXYLATE DEAMINASE-RELATED"/>
    <property type="match status" value="1"/>
</dbReference>
<proteinExistence type="inferred from homology"/>
<dbReference type="Proteomes" id="UP000051160">
    <property type="component" value="Unassembled WGS sequence"/>
</dbReference>
<organism evidence="7 8">
    <name type="scientific">Secundilactobacillus odoratitofui DSM 19909 = JCM 15043</name>
    <dbReference type="NCBI Taxonomy" id="1423776"/>
    <lineage>
        <taxon>Bacteria</taxon>
        <taxon>Bacillati</taxon>
        <taxon>Bacillota</taxon>
        <taxon>Bacilli</taxon>
        <taxon>Lactobacillales</taxon>
        <taxon>Lactobacillaceae</taxon>
        <taxon>Secundilactobacillus</taxon>
    </lineage>
</organism>
<evidence type="ECO:0000259" key="6">
    <source>
        <dbReference type="Pfam" id="PF00291"/>
    </source>
</evidence>
<dbReference type="InterPro" id="IPR001926">
    <property type="entry name" value="TrpB-like_PALP"/>
</dbReference>
<dbReference type="GO" id="GO:1901605">
    <property type="term" value="P:alpha-amino acid metabolic process"/>
    <property type="evidence" value="ECO:0007669"/>
    <property type="project" value="UniProtKB-ARBA"/>
</dbReference>
<dbReference type="GO" id="GO:0019148">
    <property type="term" value="F:D-cysteine desulfhydrase activity"/>
    <property type="evidence" value="ECO:0007669"/>
    <property type="project" value="TreeGrafter"/>
</dbReference>